<dbReference type="Proteomes" id="UP000177869">
    <property type="component" value="Unassembled WGS sequence"/>
</dbReference>
<evidence type="ECO:0000256" key="1">
    <source>
        <dbReference type="SAM" id="Phobius"/>
    </source>
</evidence>
<evidence type="ECO:0000313" key="3">
    <source>
        <dbReference type="Proteomes" id="UP000177869"/>
    </source>
</evidence>
<keyword evidence="1" id="KW-1133">Transmembrane helix</keyword>
<dbReference type="EMBL" id="MFTI01000019">
    <property type="protein sequence ID" value="OGI59992.1"/>
    <property type="molecule type" value="Genomic_DNA"/>
</dbReference>
<sequence>MIEDELSKMIEAGTTEEVKNYKSKPLRSGEVVKIMEYIAIFAFIIGIISAYIFILKVIL</sequence>
<gene>
    <name evidence="2" type="ORF">A2814_00410</name>
</gene>
<feature type="transmembrane region" description="Helical" evidence="1">
    <location>
        <begin position="34"/>
        <end position="54"/>
    </location>
</feature>
<name>A0A1F6URQ7_9BACT</name>
<keyword evidence="1" id="KW-0812">Transmembrane</keyword>
<reference evidence="2 3" key="1">
    <citation type="journal article" date="2016" name="Nat. Commun.">
        <title>Thousands of microbial genomes shed light on interconnected biogeochemical processes in an aquifer system.</title>
        <authorList>
            <person name="Anantharaman K."/>
            <person name="Brown C.T."/>
            <person name="Hug L.A."/>
            <person name="Sharon I."/>
            <person name="Castelle C.J."/>
            <person name="Probst A.J."/>
            <person name="Thomas B.C."/>
            <person name="Singh A."/>
            <person name="Wilkins M.J."/>
            <person name="Karaoz U."/>
            <person name="Brodie E.L."/>
            <person name="Williams K.H."/>
            <person name="Hubbard S.S."/>
            <person name="Banfield J.F."/>
        </authorList>
    </citation>
    <scope>NUCLEOTIDE SEQUENCE [LARGE SCALE GENOMIC DNA]</scope>
</reference>
<evidence type="ECO:0000313" key="2">
    <source>
        <dbReference type="EMBL" id="OGI59992.1"/>
    </source>
</evidence>
<comment type="caution">
    <text evidence="2">The sequence shown here is derived from an EMBL/GenBank/DDBJ whole genome shotgun (WGS) entry which is preliminary data.</text>
</comment>
<evidence type="ECO:0008006" key="4">
    <source>
        <dbReference type="Google" id="ProtNLM"/>
    </source>
</evidence>
<organism evidence="2 3">
    <name type="scientific">Candidatus Nomurabacteria bacterium RIFCSPHIGHO2_01_FULL_38_19</name>
    <dbReference type="NCBI Taxonomy" id="1801732"/>
    <lineage>
        <taxon>Bacteria</taxon>
        <taxon>Candidatus Nomuraibacteriota</taxon>
    </lineage>
</organism>
<keyword evidence="1" id="KW-0472">Membrane</keyword>
<dbReference type="AlphaFoldDB" id="A0A1F6URQ7"/>
<protein>
    <recommendedName>
        <fullName evidence="4">Tetrahydromethanopterin S-methyltransferase</fullName>
    </recommendedName>
</protein>
<proteinExistence type="predicted"/>
<accession>A0A1F6URQ7</accession>